<dbReference type="AlphaFoldDB" id="A0A1B9GAQ2"/>
<dbReference type="KEGG" id="kbi:30207352"/>
<dbReference type="EMBL" id="KI894019">
    <property type="protein sequence ID" value="OCF28102.1"/>
    <property type="molecule type" value="Genomic_DNA"/>
</dbReference>
<feature type="signal peptide" evidence="1">
    <location>
        <begin position="1"/>
        <end position="18"/>
    </location>
</feature>
<sequence>MIFPTISFFTLFIISSLSIRLFASWQDPYDAIESNDTITQSNVSPQDSILDDNIPNPTHIQFIGCISFSGYQQLLQENGVQGVYLPTREGCISLCRVDQSFGLAYFSQHAMSCYCAPKEQSPMIEWVVGGADDEGNCGGWDDVTASTPFCPPRNGIDYLNLPWIFHGCYSSLWSTPYYVEPVRDPIHCVEDSCQSSDGSVALFPRREADGWLCACFREPTEGVIGRPCGLGIWQGYYRKLKYDVEPSVDDGEGEVSLG</sequence>
<dbReference type="EMBL" id="CP144542">
    <property type="protein sequence ID" value="WVW82238.1"/>
    <property type="molecule type" value="Genomic_DNA"/>
</dbReference>
<dbReference type="GeneID" id="30207352"/>
<reference evidence="3" key="2">
    <citation type="submission" date="2013-07" db="EMBL/GenBank/DDBJ databases">
        <authorList>
            <consortium name="The Broad Institute Genome Sequencing Platform"/>
            <person name="Cuomo C."/>
            <person name="Litvintseva A."/>
            <person name="Chen Y."/>
            <person name="Heitman J."/>
            <person name="Sun S."/>
            <person name="Springer D."/>
            <person name="Dromer F."/>
            <person name="Young S.K."/>
            <person name="Zeng Q."/>
            <person name="Gargeya S."/>
            <person name="Fitzgerald M."/>
            <person name="Abouelleil A."/>
            <person name="Alvarado L."/>
            <person name="Berlin A.M."/>
            <person name="Chapman S.B."/>
            <person name="Dewar J."/>
            <person name="Goldberg J."/>
            <person name="Griggs A."/>
            <person name="Gujja S."/>
            <person name="Hansen M."/>
            <person name="Howarth C."/>
            <person name="Imamovic A."/>
            <person name="Larimer J."/>
            <person name="McCowan C."/>
            <person name="Murphy C."/>
            <person name="Pearson M."/>
            <person name="Priest M."/>
            <person name="Roberts A."/>
            <person name="Saif S."/>
            <person name="Shea T."/>
            <person name="Sykes S."/>
            <person name="Wortman J."/>
            <person name="Nusbaum C."/>
            <person name="Birren B."/>
        </authorList>
    </citation>
    <scope>NUCLEOTIDE SEQUENCE</scope>
    <source>
        <strain evidence="3">CBS 10118</strain>
    </source>
</reference>
<protein>
    <recommendedName>
        <fullName evidence="5">WSC domain-containing protein</fullName>
    </recommendedName>
</protein>
<gene>
    <name evidence="2" type="ORF">I302_02953</name>
    <name evidence="3" type="ORF">I302_104244</name>
</gene>
<evidence type="ECO:0000313" key="2">
    <source>
        <dbReference type="EMBL" id="OCF28102.1"/>
    </source>
</evidence>
<evidence type="ECO:0000313" key="3">
    <source>
        <dbReference type="EMBL" id="WVW82238.1"/>
    </source>
</evidence>
<evidence type="ECO:0000313" key="4">
    <source>
        <dbReference type="Proteomes" id="UP000092730"/>
    </source>
</evidence>
<dbReference type="Proteomes" id="UP000092730">
    <property type="component" value="Chromosome 2"/>
</dbReference>
<organism evidence="2">
    <name type="scientific">Kwoniella bestiolae CBS 10118</name>
    <dbReference type="NCBI Taxonomy" id="1296100"/>
    <lineage>
        <taxon>Eukaryota</taxon>
        <taxon>Fungi</taxon>
        <taxon>Dikarya</taxon>
        <taxon>Basidiomycota</taxon>
        <taxon>Agaricomycotina</taxon>
        <taxon>Tremellomycetes</taxon>
        <taxon>Tremellales</taxon>
        <taxon>Cryptococcaceae</taxon>
        <taxon>Kwoniella</taxon>
    </lineage>
</organism>
<dbReference type="RefSeq" id="XP_019049172.1">
    <property type="nucleotide sequence ID" value="XM_019189610.1"/>
</dbReference>
<keyword evidence="1" id="KW-0732">Signal</keyword>
<dbReference type="VEuPathDB" id="FungiDB:I302_02953"/>
<keyword evidence="4" id="KW-1185">Reference proteome</keyword>
<proteinExistence type="predicted"/>
<dbReference type="OrthoDB" id="2563554at2759"/>
<evidence type="ECO:0008006" key="5">
    <source>
        <dbReference type="Google" id="ProtNLM"/>
    </source>
</evidence>
<reference evidence="3" key="4">
    <citation type="submission" date="2024-02" db="EMBL/GenBank/DDBJ databases">
        <title>Comparative genomics of Cryptococcus and Kwoniella reveals pathogenesis evolution and contrasting modes of karyotype evolution via chromosome fusion or intercentromeric recombination.</title>
        <authorList>
            <person name="Coelho M.A."/>
            <person name="David-Palma M."/>
            <person name="Shea T."/>
            <person name="Bowers K."/>
            <person name="McGinley-Smith S."/>
            <person name="Mohammad A.W."/>
            <person name="Gnirke A."/>
            <person name="Yurkov A.M."/>
            <person name="Nowrousian M."/>
            <person name="Sun S."/>
            <person name="Cuomo C.A."/>
            <person name="Heitman J."/>
        </authorList>
    </citation>
    <scope>NUCLEOTIDE SEQUENCE</scope>
    <source>
        <strain evidence="3">CBS 10118</strain>
    </source>
</reference>
<evidence type="ECO:0000256" key="1">
    <source>
        <dbReference type="SAM" id="SignalP"/>
    </source>
</evidence>
<reference evidence="2" key="3">
    <citation type="submission" date="2014-01" db="EMBL/GenBank/DDBJ databases">
        <title>Evolution of pathogenesis and genome organization in the Tremellales.</title>
        <authorList>
            <person name="Cuomo C."/>
            <person name="Litvintseva A."/>
            <person name="Heitman J."/>
            <person name="Chen Y."/>
            <person name="Sun S."/>
            <person name="Springer D."/>
            <person name="Dromer F."/>
            <person name="Young S."/>
            <person name="Zeng Q."/>
            <person name="Chapman S."/>
            <person name="Gujja S."/>
            <person name="Saif S."/>
            <person name="Birren B."/>
        </authorList>
    </citation>
    <scope>NUCLEOTIDE SEQUENCE</scope>
    <source>
        <strain evidence="2">CBS 10118</strain>
    </source>
</reference>
<reference evidence="2" key="1">
    <citation type="submission" date="2013-07" db="EMBL/GenBank/DDBJ databases">
        <title>The Genome Sequence of Cryptococcus bestiolae CBS10118.</title>
        <authorList>
            <consortium name="The Broad Institute Genome Sequencing Platform"/>
            <person name="Cuomo C."/>
            <person name="Litvintseva A."/>
            <person name="Chen Y."/>
            <person name="Heitman J."/>
            <person name="Sun S."/>
            <person name="Springer D."/>
            <person name="Dromer F."/>
            <person name="Young S.K."/>
            <person name="Zeng Q."/>
            <person name="Gargeya S."/>
            <person name="Fitzgerald M."/>
            <person name="Abouelleil A."/>
            <person name="Alvarado L."/>
            <person name="Berlin A.M."/>
            <person name="Chapman S.B."/>
            <person name="Dewar J."/>
            <person name="Goldberg J."/>
            <person name="Griggs A."/>
            <person name="Gujja S."/>
            <person name="Hansen M."/>
            <person name="Howarth C."/>
            <person name="Imamovic A."/>
            <person name="Larimer J."/>
            <person name="McCowan C."/>
            <person name="Murphy C."/>
            <person name="Pearson M."/>
            <person name="Priest M."/>
            <person name="Roberts A."/>
            <person name="Saif S."/>
            <person name="Shea T."/>
            <person name="Sykes S."/>
            <person name="Wortman J."/>
            <person name="Nusbaum C."/>
            <person name="Birren B."/>
        </authorList>
    </citation>
    <scope>NUCLEOTIDE SEQUENCE [LARGE SCALE GENOMIC DNA]</scope>
    <source>
        <strain evidence="2">CBS 10118</strain>
    </source>
</reference>
<accession>A0A1B9GAQ2</accession>
<name>A0A1B9GAQ2_9TREE</name>
<feature type="chain" id="PRO_5042334927" description="WSC domain-containing protein" evidence="1">
    <location>
        <begin position="19"/>
        <end position="258"/>
    </location>
</feature>